<dbReference type="PANTHER" id="PTHR43156:SF2">
    <property type="entry name" value="STAGE II SPORULATION PROTEIN E"/>
    <property type="match status" value="1"/>
</dbReference>
<dbReference type="RefSeq" id="WP_345677720.1">
    <property type="nucleotide sequence ID" value="NZ_BAABHS010000017.1"/>
</dbReference>
<evidence type="ECO:0000313" key="4">
    <source>
        <dbReference type="Proteomes" id="UP001500466"/>
    </source>
</evidence>
<dbReference type="InterPro" id="IPR036457">
    <property type="entry name" value="PPM-type-like_dom_sf"/>
</dbReference>
<gene>
    <name evidence="3" type="ORF">GCM10023205_48220</name>
</gene>
<dbReference type="Gene3D" id="3.60.40.10">
    <property type="entry name" value="PPM-type phosphatase domain"/>
    <property type="match status" value="1"/>
</dbReference>
<protein>
    <recommendedName>
        <fullName evidence="2">PPM-type phosphatase domain-containing protein</fullName>
    </recommendedName>
</protein>
<name>A0ABP9HQL9_9ACTN</name>
<dbReference type="InterPro" id="IPR052016">
    <property type="entry name" value="Bact_Sigma-Reg"/>
</dbReference>
<feature type="domain" description="PPM-type phosphatase" evidence="2">
    <location>
        <begin position="1"/>
        <end position="85"/>
    </location>
</feature>
<dbReference type="EMBL" id="BAABHS010000017">
    <property type="protein sequence ID" value="GAA4975649.1"/>
    <property type="molecule type" value="Genomic_DNA"/>
</dbReference>
<dbReference type="InterPro" id="IPR001932">
    <property type="entry name" value="PPM-type_phosphatase-like_dom"/>
</dbReference>
<comment type="caution">
    <text evidence="3">The sequence shown here is derived from an EMBL/GenBank/DDBJ whole genome shotgun (WGS) entry which is preliminary data.</text>
</comment>
<evidence type="ECO:0000259" key="2">
    <source>
        <dbReference type="Pfam" id="PF07228"/>
    </source>
</evidence>
<reference evidence="4" key="1">
    <citation type="journal article" date="2019" name="Int. J. Syst. Evol. Microbiol.">
        <title>The Global Catalogue of Microorganisms (GCM) 10K type strain sequencing project: providing services to taxonomists for standard genome sequencing and annotation.</title>
        <authorList>
            <consortium name="The Broad Institute Genomics Platform"/>
            <consortium name="The Broad Institute Genome Sequencing Center for Infectious Disease"/>
            <person name="Wu L."/>
            <person name="Ma J."/>
        </authorList>
    </citation>
    <scope>NUCLEOTIDE SEQUENCE [LARGE SCALE GENOMIC DNA]</scope>
    <source>
        <strain evidence="4">JCM 17986</strain>
    </source>
</reference>
<dbReference type="Pfam" id="PF07228">
    <property type="entry name" value="SpoIIE"/>
    <property type="match status" value="1"/>
</dbReference>
<keyword evidence="4" id="KW-1185">Reference proteome</keyword>
<dbReference type="Proteomes" id="UP001500466">
    <property type="component" value="Unassembled WGS sequence"/>
</dbReference>
<keyword evidence="1" id="KW-0378">Hydrolase</keyword>
<dbReference type="PANTHER" id="PTHR43156">
    <property type="entry name" value="STAGE II SPORULATION PROTEIN E-RELATED"/>
    <property type="match status" value="1"/>
</dbReference>
<sequence length="93" mass="9828">MVLGATPEAEYATGSVALAPGDMLLMYTDGLVTRPGDDVGRGLSRLVRSLREDASDDLQASITRIMRDLGAPNPRDDTCLIGIRVPEAVRSAG</sequence>
<evidence type="ECO:0000256" key="1">
    <source>
        <dbReference type="ARBA" id="ARBA00022801"/>
    </source>
</evidence>
<organism evidence="3 4">
    <name type="scientific">Yinghuangia aomiensis</name>
    <dbReference type="NCBI Taxonomy" id="676205"/>
    <lineage>
        <taxon>Bacteria</taxon>
        <taxon>Bacillati</taxon>
        <taxon>Actinomycetota</taxon>
        <taxon>Actinomycetes</taxon>
        <taxon>Kitasatosporales</taxon>
        <taxon>Streptomycetaceae</taxon>
        <taxon>Yinghuangia</taxon>
    </lineage>
</organism>
<proteinExistence type="predicted"/>
<evidence type="ECO:0000313" key="3">
    <source>
        <dbReference type="EMBL" id="GAA4975649.1"/>
    </source>
</evidence>
<accession>A0ABP9HQL9</accession>